<reference evidence="11" key="3">
    <citation type="submission" date="2025-09" db="UniProtKB">
        <authorList>
            <consortium name="Ensembl"/>
        </authorList>
    </citation>
    <scope>IDENTIFICATION</scope>
    <source>
        <strain evidence="11">2N</strain>
    </source>
</reference>
<dbReference type="EMBL" id="AAKN02046378">
    <property type="status" value="NOT_ANNOTATED_CDS"/>
    <property type="molecule type" value="Genomic_DNA"/>
</dbReference>
<keyword evidence="6 8" id="KW-0472">Membrane</keyword>
<dbReference type="InParanoid" id="A0A286XZD2"/>
<dbReference type="SUPFAM" id="SSF48726">
    <property type="entry name" value="Immunoglobulin"/>
    <property type="match status" value="2"/>
</dbReference>
<keyword evidence="12" id="KW-1185">Reference proteome</keyword>
<dbReference type="InterPro" id="IPR051036">
    <property type="entry name" value="SIGLEC"/>
</dbReference>
<dbReference type="Ensembl" id="ENSCPOT00000046146.1">
    <property type="protein sequence ID" value="ENSCPOP00000030670.1"/>
    <property type="gene ID" value="ENSCPOG00000039552.1"/>
</dbReference>
<evidence type="ECO:0000256" key="6">
    <source>
        <dbReference type="ARBA" id="ARBA00023136"/>
    </source>
</evidence>
<comment type="subcellular location">
    <subcellularLocation>
        <location evidence="1">Membrane</location>
        <topology evidence="1">Single-pass type I membrane protein</topology>
    </subcellularLocation>
</comment>
<dbReference type="Proteomes" id="UP000005447">
    <property type="component" value="Unassembled WGS sequence"/>
</dbReference>
<evidence type="ECO:0000256" key="9">
    <source>
        <dbReference type="SAM" id="SignalP"/>
    </source>
</evidence>
<protein>
    <recommendedName>
        <fullName evidence="10">Ig-like domain-containing protein</fullName>
    </recommendedName>
</protein>
<dbReference type="OrthoDB" id="10012075at2759"/>
<keyword evidence="4" id="KW-0130">Cell adhesion</keyword>
<dbReference type="RefSeq" id="XP_013003305.1">
    <property type="nucleotide sequence ID" value="XM_013147851.2"/>
</dbReference>
<dbReference type="InterPro" id="IPR007110">
    <property type="entry name" value="Ig-like_dom"/>
</dbReference>
<keyword evidence="9" id="KW-0732">Signal</keyword>
<dbReference type="Bgee" id="ENSCPOG00000039552">
    <property type="expression patterns" value="Expressed in adrenal gland and 10 other cell types or tissues"/>
</dbReference>
<dbReference type="GO" id="GO:0033691">
    <property type="term" value="F:sialic acid binding"/>
    <property type="evidence" value="ECO:0007669"/>
    <property type="project" value="TreeGrafter"/>
</dbReference>
<dbReference type="GO" id="GO:0005886">
    <property type="term" value="C:plasma membrane"/>
    <property type="evidence" value="ECO:0007669"/>
    <property type="project" value="TreeGrafter"/>
</dbReference>
<feature type="chain" id="PRO_5011711816" description="Ig-like domain-containing protein" evidence="9">
    <location>
        <begin position="18"/>
        <end position="488"/>
    </location>
</feature>
<feature type="signal peptide" evidence="9">
    <location>
        <begin position="1"/>
        <end position="17"/>
    </location>
</feature>
<reference evidence="11" key="2">
    <citation type="submission" date="2025-08" db="UniProtKB">
        <authorList>
            <consortium name="Ensembl"/>
        </authorList>
    </citation>
    <scope>IDENTIFICATION</scope>
    <source>
        <strain evidence="11">2N</strain>
    </source>
</reference>
<dbReference type="SMART" id="SM00409">
    <property type="entry name" value="IG"/>
    <property type="match status" value="2"/>
</dbReference>
<dbReference type="InterPro" id="IPR013783">
    <property type="entry name" value="Ig-like_fold"/>
</dbReference>
<dbReference type="InterPro" id="IPR003599">
    <property type="entry name" value="Ig_sub"/>
</dbReference>
<dbReference type="GeneID" id="100736000"/>
<accession>A0A286XZD2</accession>
<dbReference type="GO" id="GO:0030246">
    <property type="term" value="F:carbohydrate binding"/>
    <property type="evidence" value="ECO:0007669"/>
    <property type="project" value="UniProtKB-KW"/>
</dbReference>
<sequence length="488" mass="53449">MLATVLLLPLLWAGSLQQYGGPYKLQVQKSVTVQEGLCVLVPCSFSYPYHAWPSFGQFYMSWLRVQYTPYALTEKPVLHIPEPLESGRPTHLSCSLPGSCQGGQPLTFSWLGDALQFKDPGSLYSSVLTLTPRPQDHNTNLTCRVKLRGSQVTTESTSRLSVSYAPQNLSILLFFRNGTVLQIPQNASSLSLIESQPLQLTCAVDSYPPAQLSWFWGSSDLNDSRISSTGILELPCVGNAERASFTCRAQNARGSLNASVSLTMFCAPQLLGPWCSQEAEGLHCSCSSRAWPAPSLGWWLREKLLVGNSSNASFTVSSSSAGPWANSSLTLREGLNSDLRLSCESWNVRGAQRATVLLLPGKSEPGTGAVVGALGGAGAMVLLCLSLFLIFFCIVKARRTQAARRSKRMDEKDPVRGTITWSSKQKSWPDHIQTQEPPVGDALPSQEQQELYYASINFPKMKSCENSPDIRNYETISGAEYEEIKTSK</sequence>
<dbReference type="Pfam" id="PF13927">
    <property type="entry name" value="Ig_3"/>
    <property type="match status" value="1"/>
</dbReference>
<evidence type="ECO:0000256" key="7">
    <source>
        <dbReference type="ARBA" id="ARBA00038361"/>
    </source>
</evidence>
<evidence type="ECO:0000256" key="8">
    <source>
        <dbReference type="SAM" id="Phobius"/>
    </source>
</evidence>
<keyword evidence="5 8" id="KW-1133">Transmembrane helix</keyword>
<dbReference type="SMART" id="SM00408">
    <property type="entry name" value="IGc2"/>
    <property type="match status" value="1"/>
</dbReference>
<reference evidence="12" key="1">
    <citation type="journal article" date="2011" name="Nature">
        <title>A high-resolution map of human evolutionary constraint using 29 mammals.</title>
        <authorList>
            <person name="Lindblad-Toh K."/>
            <person name="Garber M."/>
            <person name="Zuk O."/>
            <person name="Lin M.F."/>
            <person name="Parker B.J."/>
            <person name="Washietl S."/>
            <person name="Kheradpour P."/>
            <person name="Ernst J."/>
            <person name="Jordan G."/>
            <person name="Mauceli E."/>
            <person name="Ward L.D."/>
            <person name="Lowe C.B."/>
            <person name="Holloway A.K."/>
            <person name="Clamp M."/>
            <person name="Gnerre S."/>
            <person name="Alfoldi J."/>
            <person name="Beal K."/>
            <person name="Chang J."/>
            <person name="Clawson H."/>
            <person name="Cuff J."/>
            <person name="Di Palma F."/>
            <person name="Fitzgerald S."/>
            <person name="Flicek P."/>
            <person name="Guttman M."/>
            <person name="Hubisz M.J."/>
            <person name="Jaffe D.B."/>
            <person name="Jungreis I."/>
            <person name="Kent W.J."/>
            <person name="Kostka D."/>
            <person name="Lara M."/>
            <person name="Martins A.L."/>
            <person name="Massingham T."/>
            <person name="Moltke I."/>
            <person name="Raney B.J."/>
            <person name="Rasmussen M.D."/>
            <person name="Robinson J."/>
            <person name="Stark A."/>
            <person name="Vilella A.J."/>
            <person name="Wen J."/>
            <person name="Xie X."/>
            <person name="Zody M.C."/>
            <person name="Baldwin J."/>
            <person name="Bloom T."/>
            <person name="Chin C.W."/>
            <person name="Heiman D."/>
            <person name="Nicol R."/>
            <person name="Nusbaum C."/>
            <person name="Young S."/>
            <person name="Wilkinson J."/>
            <person name="Worley K.C."/>
            <person name="Kovar C.L."/>
            <person name="Muzny D.M."/>
            <person name="Gibbs R.A."/>
            <person name="Cree A."/>
            <person name="Dihn H.H."/>
            <person name="Fowler G."/>
            <person name="Jhangiani S."/>
            <person name="Joshi V."/>
            <person name="Lee S."/>
            <person name="Lewis L.R."/>
            <person name="Nazareth L.V."/>
            <person name="Okwuonu G."/>
            <person name="Santibanez J."/>
            <person name="Warren W.C."/>
            <person name="Mardis E.R."/>
            <person name="Weinstock G.M."/>
            <person name="Wilson R.K."/>
            <person name="Delehaunty K."/>
            <person name="Dooling D."/>
            <person name="Fronik C."/>
            <person name="Fulton L."/>
            <person name="Fulton B."/>
            <person name="Graves T."/>
            <person name="Minx P."/>
            <person name="Sodergren E."/>
            <person name="Birney E."/>
            <person name="Margulies E.H."/>
            <person name="Herrero J."/>
            <person name="Green E.D."/>
            <person name="Haussler D."/>
            <person name="Siepel A."/>
            <person name="Goldman N."/>
            <person name="Pollard K.S."/>
            <person name="Pedersen J.S."/>
            <person name="Lander E.S."/>
            <person name="Kellis M."/>
        </authorList>
    </citation>
    <scope>NUCLEOTIDE SEQUENCE [LARGE SCALE GENOMIC DNA]</scope>
    <source>
        <strain evidence="12">2N</strain>
    </source>
</reference>
<feature type="transmembrane region" description="Helical" evidence="8">
    <location>
        <begin position="369"/>
        <end position="395"/>
    </location>
</feature>
<dbReference type="PROSITE" id="PS50835">
    <property type="entry name" value="IG_LIKE"/>
    <property type="match status" value="2"/>
</dbReference>
<feature type="domain" description="Ig-like" evidence="10">
    <location>
        <begin position="69"/>
        <end position="161"/>
    </location>
</feature>
<evidence type="ECO:0000256" key="5">
    <source>
        <dbReference type="ARBA" id="ARBA00022989"/>
    </source>
</evidence>
<dbReference type="VEuPathDB" id="HostDB:ENSCPOG00000039552"/>
<name>A0A286XZD2_CAVPO</name>
<gene>
    <name evidence="11" type="primary">LOC100736000</name>
</gene>
<dbReference type="Gene3D" id="2.60.40.10">
    <property type="entry name" value="Immunoglobulins"/>
    <property type="match status" value="3"/>
</dbReference>
<evidence type="ECO:0000313" key="11">
    <source>
        <dbReference type="Ensembl" id="ENSCPOP00000030670.1"/>
    </source>
</evidence>
<evidence type="ECO:0000256" key="2">
    <source>
        <dbReference type="ARBA" id="ARBA00022692"/>
    </source>
</evidence>
<organism evidence="11 12">
    <name type="scientific">Cavia porcellus</name>
    <name type="common">Guinea pig</name>
    <dbReference type="NCBI Taxonomy" id="10141"/>
    <lineage>
        <taxon>Eukaryota</taxon>
        <taxon>Metazoa</taxon>
        <taxon>Chordata</taxon>
        <taxon>Craniata</taxon>
        <taxon>Vertebrata</taxon>
        <taxon>Euteleostomi</taxon>
        <taxon>Mammalia</taxon>
        <taxon>Eutheria</taxon>
        <taxon>Euarchontoglires</taxon>
        <taxon>Glires</taxon>
        <taxon>Rodentia</taxon>
        <taxon>Hystricomorpha</taxon>
        <taxon>Caviidae</taxon>
        <taxon>Cavia</taxon>
    </lineage>
</organism>
<dbReference type="AlphaFoldDB" id="A0A286XZD2"/>
<evidence type="ECO:0000256" key="3">
    <source>
        <dbReference type="ARBA" id="ARBA00022734"/>
    </source>
</evidence>
<dbReference type="PANTHER" id="PTHR12035">
    <property type="entry name" value="SIALIC ACID BINDING IMMUNOGLOBULIN-LIKE LECTIN"/>
    <property type="match status" value="1"/>
</dbReference>
<dbReference type="GO" id="GO:0007155">
    <property type="term" value="P:cell adhesion"/>
    <property type="evidence" value="ECO:0007669"/>
    <property type="project" value="UniProtKB-KW"/>
</dbReference>
<feature type="domain" description="Ig-like" evidence="10">
    <location>
        <begin position="184"/>
        <end position="263"/>
    </location>
</feature>
<dbReference type="GeneTree" id="ENSGT01150000286907"/>
<evidence type="ECO:0000256" key="4">
    <source>
        <dbReference type="ARBA" id="ARBA00022889"/>
    </source>
</evidence>
<dbReference type="InterPro" id="IPR003598">
    <property type="entry name" value="Ig_sub2"/>
</dbReference>
<keyword evidence="3" id="KW-0430">Lectin</keyword>
<dbReference type="OMA" id="CEAMNIH"/>
<dbReference type="STRING" id="10141.ENSCPOP00000030670"/>
<keyword evidence="2 8" id="KW-0812">Transmembrane</keyword>
<comment type="similarity">
    <text evidence="7">Belongs to the immunoglobulin superfamily. SIGLEC (sialic acid binding Ig-like lectin) family.</text>
</comment>
<dbReference type="PANTHER" id="PTHR12035:SF125">
    <property type="entry name" value="SIALIC ACID-BINDING IG-LIKE LECTIN 5"/>
    <property type="match status" value="1"/>
</dbReference>
<evidence type="ECO:0000256" key="1">
    <source>
        <dbReference type="ARBA" id="ARBA00004479"/>
    </source>
</evidence>
<dbReference type="InterPro" id="IPR036179">
    <property type="entry name" value="Ig-like_dom_sf"/>
</dbReference>
<evidence type="ECO:0000259" key="10">
    <source>
        <dbReference type="PROSITE" id="PS50835"/>
    </source>
</evidence>
<proteinExistence type="inferred from homology"/>
<evidence type="ECO:0000313" key="12">
    <source>
        <dbReference type="Proteomes" id="UP000005447"/>
    </source>
</evidence>